<proteinExistence type="predicted"/>
<dbReference type="KEGG" id="agv:OJF2_39690"/>
<protein>
    <submittedName>
        <fullName evidence="1">Uncharacterized protein</fullName>
    </submittedName>
</protein>
<dbReference type="Proteomes" id="UP000324233">
    <property type="component" value="Chromosome"/>
</dbReference>
<evidence type="ECO:0000313" key="2">
    <source>
        <dbReference type="Proteomes" id="UP000324233"/>
    </source>
</evidence>
<sequence length="49" mass="5166">MIPEMVAAVGVRYGAGLGDGLATRYHRLTAGLRMSSQGNSETMARMIAP</sequence>
<accession>A0A5B9W560</accession>
<dbReference type="EMBL" id="CP042997">
    <property type="protein sequence ID" value="QEH35417.1"/>
    <property type="molecule type" value="Genomic_DNA"/>
</dbReference>
<organism evidence="1 2">
    <name type="scientific">Aquisphaera giovannonii</name>
    <dbReference type="NCBI Taxonomy" id="406548"/>
    <lineage>
        <taxon>Bacteria</taxon>
        <taxon>Pseudomonadati</taxon>
        <taxon>Planctomycetota</taxon>
        <taxon>Planctomycetia</taxon>
        <taxon>Isosphaerales</taxon>
        <taxon>Isosphaeraceae</taxon>
        <taxon>Aquisphaera</taxon>
    </lineage>
</organism>
<gene>
    <name evidence="1" type="ORF">OJF2_39690</name>
</gene>
<reference evidence="1 2" key="1">
    <citation type="submission" date="2019-08" db="EMBL/GenBank/DDBJ databases">
        <title>Deep-cultivation of Planctomycetes and their phenomic and genomic characterization uncovers novel biology.</title>
        <authorList>
            <person name="Wiegand S."/>
            <person name="Jogler M."/>
            <person name="Boedeker C."/>
            <person name="Pinto D."/>
            <person name="Vollmers J."/>
            <person name="Rivas-Marin E."/>
            <person name="Kohn T."/>
            <person name="Peeters S.H."/>
            <person name="Heuer A."/>
            <person name="Rast P."/>
            <person name="Oberbeckmann S."/>
            <person name="Bunk B."/>
            <person name="Jeske O."/>
            <person name="Meyerdierks A."/>
            <person name="Storesund J.E."/>
            <person name="Kallscheuer N."/>
            <person name="Luecker S."/>
            <person name="Lage O.M."/>
            <person name="Pohl T."/>
            <person name="Merkel B.J."/>
            <person name="Hornburger P."/>
            <person name="Mueller R.-W."/>
            <person name="Bruemmer F."/>
            <person name="Labrenz M."/>
            <person name="Spormann A.M."/>
            <person name="Op den Camp H."/>
            <person name="Overmann J."/>
            <person name="Amann R."/>
            <person name="Jetten M.S.M."/>
            <person name="Mascher T."/>
            <person name="Medema M.H."/>
            <person name="Devos D.P."/>
            <person name="Kaster A.-K."/>
            <person name="Ovreas L."/>
            <person name="Rohde M."/>
            <person name="Galperin M.Y."/>
            <person name="Jogler C."/>
        </authorList>
    </citation>
    <scope>NUCLEOTIDE SEQUENCE [LARGE SCALE GENOMIC DNA]</scope>
    <source>
        <strain evidence="1 2">OJF2</strain>
    </source>
</reference>
<keyword evidence="2" id="KW-1185">Reference proteome</keyword>
<dbReference type="AlphaFoldDB" id="A0A5B9W560"/>
<evidence type="ECO:0000313" key="1">
    <source>
        <dbReference type="EMBL" id="QEH35417.1"/>
    </source>
</evidence>
<name>A0A5B9W560_9BACT</name>